<dbReference type="PANTHER" id="PTHR44757:SF2">
    <property type="entry name" value="BIOFILM ARCHITECTURE MAINTENANCE PROTEIN MBAA"/>
    <property type="match status" value="1"/>
</dbReference>
<name>A0A1Y5MR82_9BACT</name>
<dbReference type="RefSeq" id="WP_087583051.1">
    <property type="nucleotide sequence ID" value="NZ_NDYN01000004.1"/>
</dbReference>
<keyword evidence="2" id="KW-0472">Membrane</keyword>
<gene>
    <name evidence="5" type="ORF">B9N65_04235</name>
</gene>
<evidence type="ECO:0000259" key="4">
    <source>
        <dbReference type="PROSITE" id="PS50887"/>
    </source>
</evidence>
<dbReference type="PROSITE" id="PS50887">
    <property type="entry name" value="GGDEF"/>
    <property type="match status" value="1"/>
</dbReference>
<feature type="transmembrane region" description="Helical" evidence="2">
    <location>
        <begin position="35"/>
        <end position="54"/>
    </location>
</feature>
<feature type="domain" description="EAL" evidence="3">
    <location>
        <begin position="528"/>
        <end position="783"/>
    </location>
</feature>
<feature type="transmembrane region" description="Helical" evidence="2">
    <location>
        <begin position="99"/>
        <end position="119"/>
    </location>
</feature>
<dbReference type="Pfam" id="PF00990">
    <property type="entry name" value="GGDEF"/>
    <property type="match status" value="1"/>
</dbReference>
<dbReference type="Proteomes" id="UP000196317">
    <property type="component" value="Unassembled WGS sequence"/>
</dbReference>
<dbReference type="CDD" id="cd01949">
    <property type="entry name" value="GGDEF"/>
    <property type="match status" value="1"/>
</dbReference>
<keyword evidence="1" id="KW-0175">Coiled coil</keyword>
<feature type="transmembrane region" description="Helical" evidence="2">
    <location>
        <begin position="163"/>
        <end position="191"/>
    </location>
</feature>
<evidence type="ECO:0000256" key="2">
    <source>
        <dbReference type="SAM" id="Phobius"/>
    </source>
</evidence>
<feature type="transmembrane region" description="Helical" evidence="2">
    <location>
        <begin position="273"/>
        <end position="291"/>
    </location>
</feature>
<dbReference type="Gene3D" id="3.20.20.450">
    <property type="entry name" value="EAL domain"/>
    <property type="match status" value="1"/>
</dbReference>
<dbReference type="InterPro" id="IPR043128">
    <property type="entry name" value="Rev_trsase/Diguanyl_cyclase"/>
</dbReference>
<feature type="coiled-coil region" evidence="1">
    <location>
        <begin position="335"/>
        <end position="366"/>
    </location>
</feature>
<keyword evidence="2" id="KW-0812">Transmembrane</keyword>
<comment type="caution">
    <text evidence="5">The sequence shown here is derived from an EMBL/GenBank/DDBJ whole genome shotgun (WGS) entry which is preliminary data.</text>
</comment>
<feature type="transmembrane region" description="Helical" evidence="2">
    <location>
        <begin position="131"/>
        <end position="151"/>
    </location>
</feature>
<feature type="transmembrane region" description="Helical" evidence="2">
    <location>
        <begin position="203"/>
        <end position="221"/>
    </location>
</feature>
<dbReference type="Gene3D" id="3.30.70.270">
    <property type="match status" value="1"/>
</dbReference>
<accession>A0A1Y5MR82</accession>
<dbReference type="PANTHER" id="PTHR44757">
    <property type="entry name" value="DIGUANYLATE CYCLASE DGCP"/>
    <property type="match status" value="1"/>
</dbReference>
<dbReference type="SUPFAM" id="SSF141868">
    <property type="entry name" value="EAL domain-like"/>
    <property type="match status" value="1"/>
</dbReference>
<dbReference type="InterPro" id="IPR052155">
    <property type="entry name" value="Biofilm_reg_signaling"/>
</dbReference>
<reference evidence="5 6" key="1">
    <citation type="submission" date="2017-04" db="EMBL/GenBank/DDBJ databases">
        <title>Complete genome of Campylobacter concisus ATCC 33237T and draft genomes for an additional eight well characterized C. concisus strains.</title>
        <authorList>
            <person name="Cornelius A.J."/>
            <person name="Miller W.G."/>
            <person name="Lastovica A.J."/>
            <person name="On S.L."/>
            <person name="French N.P."/>
            <person name="Vandenberg O."/>
            <person name="Biggs P.J."/>
        </authorList>
    </citation>
    <scope>NUCLEOTIDE SEQUENCE [LARGE SCALE GENOMIC DNA]</scope>
    <source>
        <strain evidence="5 6">CCUG 19995</strain>
    </source>
</reference>
<dbReference type="PROSITE" id="PS50883">
    <property type="entry name" value="EAL"/>
    <property type="match status" value="1"/>
</dbReference>
<evidence type="ECO:0000259" key="3">
    <source>
        <dbReference type="PROSITE" id="PS50883"/>
    </source>
</evidence>
<evidence type="ECO:0000313" key="6">
    <source>
        <dbReference type="Proteomes" id="UP000196317"/>
    </source>
</evidence>
<dbReference type="NCBIfam" id="TIGR00254">
    <property type="entry name" value="GGDEF"/>
    <property type="match status" value="1"/>
</dbReference>
<organism evidence="5 6">
    <name type="scientific">Campylobacter concisus</name>
    <dbReference type="NCBI Taxonomy" id="199"/>
    <lineage>
        <taxon>Bacteria</taxon>
        <taxon>Pseudomonadati</taxon>
        <taxon>Campylobacterota</taxon>
        <taxon>Epsilonproteobacteria</taxon>
        <taxon>Campylobacterales</taxon>
        <taxon>Campylobacteraceae</taxon>
        <taxon>Campylobacter</taxon>
    </lineage>
</organism>
<evidence type="ECO:0000313" key="5">
    <source>
        <dbReference type="EMBL" id="OUT08162.1"/>
    </source>
</evidence>
<dbReference type="SMART" id="SM00267">
    <property type="entry name" value="GGDEF"/>
    <property type="match status" value="1"/>
</dbReference>
<feature type="transmembrane region" description="Helical" evidence="2">
    <location>
        <begin position="66"/>
        <end position="84"/>
    </location>
</feature>
<feature type="domain" description="GGDEF" evidence="4">
    <location>
        <begin position="389"/>
        <end position="521"/>
    </location>
</feature>
<dbReference type="InterPro" id="IPR035919">
    <property type="entry name" value="EAL_sf"/>
</dbReference>
<dbReference type="SMART" id="SM00052">
    <property type="entry name" value="EAL"/>
    <property type="match status" value="1"/>
</dbReference>
<dbReference type="InterPro" id="IPR001633">
    <property type="entry name" value="EAL_dom"/>
</dbReference>
<feature type="transmembrane region" description="Helical" evidence="2">
    <location>
        <begin position="233"/>
        <end position="253"/>
    </location>
</feature>
<dbReference type="SUPFAM" id="SSF55073">
    <property type="entry name" value="Nucleotide cyclase"/>
    <property type="match status" value="1"/>
</dbReference>
<keyword evidence="2" id="KW-1133">Transmembrane helix</keyword>
<dbReference type="InterPro" id="IPR000160">
    <property type="entry name" value="GGDEF_dom"/>
</dbReference>
<feature type="transmembrane region" description="Helical" evidence="2">
    <location>
        <begin position="12"/>
        <end position="29"/>
    </location>
</feature>
<protein>
    <submittedName>
        <fullName evidence="5">GGDEF-domain containing protein</fullName>
    </submittedName>
</protein>
<dbReference type="Pfam" id="PF00563">
    <property type="entry name" value="EAL"/>
    <property type="match status" value="1"/>
</dbReference>
<dbReference type="EMBL" id="NDYN01000004">
    <property type="protein sequence ID" value="OUT08162.1"/>
    <property type="molecule type" value="Genomic_DNA"/>
</dbReference>
<proteinExistence type="predicted"/>
<dbReference type="CDD" id="cd01948">
    <property type="entry name" value="EAL"/>
    <property type="match status" value="1"/>
</dbReference>
<dbReference type="AlphaFoldDB" id="A0A1Y5MR82"/>
<dbReference type="InterPro" id="IPR029787">
    <property type="entry name" value="Nucleotide_cyclase"/>
</dbReference>
<sequence>MLDRITNFHNGSFLFIFALIIAYFSAIYLGDQLYLTAISVGTDIVIAIFLFFLLKSSRNLNSYWTYIFLAIASWALADILLLLYDRSLLMHGNISRTELMQILYLIPFFMFIISFVAFFTRILKRVIWQQVAVDALALMLITVSFFWFVVFDKSLAVALNQEFVISLSYIIMDIFIFCFVFVVAFSLNFVSKKPAFSYKRVSLLLYLLALLIICICDSYYSSKAFLAYGGTNVHYEFFFKVAFFIIFVACLHLKENEANIKIRSYRKDYIRVLIYKFITLLIVSLLFLGAANTDKIYSVWIVFLLMVLLAYAALIYSISSTVAMRDLARSERHIIAQLDEEIQDSLKELEEKNERLRQLSEFDSLTGLLNRQSFLSKLSEMIKTKALGEKIDIYSIDINHFKAINDSYGHYVGDEVLLKFSKNIKAILPEGAIISRFGGDDFMIVLKQKNEGHYREFLYYLLNIIAEQISVGDYKIALGAKVGVSSTQTSEILADDLIMQAGAALDAAKRDVNTKYVFYDDIKEIIQEKNYIEILLNSMNFDEEFSLNFQPQYLLNGKKIIGAEALIRWNSPVKGFVSPAKFIPVAEQSSIINTIGIWVAKEAIRQMSYWNKKYGISLKVGINISPKQVDNVNFASDIFGYVEEFGMDPKCVDIELTEASLVNAEEIMQTVLKKFSDKGMSISIDDFGTGFSSMNYIKKYPLDRLKIAKELVDNIAINEIDRDVVKSVITLAKNIELKTIAEGVEDETQLEILRELGCDEIQGYFWGKPMNAKDFEELIRSTLDHI</sequence>
<feature type="transmembrane region" description="Helical" evidence="2">
    <location>
        <begin position="297"/>
        <end position="319"/>
    </location>
</feature>
<evidence type="ECO:0000256" key="1">
    <source>
        <dbReference type="SAM" id="Coils"/>
    </source>
</evidence>